<name>A0A4S8QIN7_9ACTN</name>
<dbReference type="RefSeq" id="WP_136533196.1">
    <property type="nucleotide sequence ID" value="NZ_STGY01000010.1"/>
</dbReference>
<keyword evidence="1" id="KW-0812">Transmembrane</keyword>
<dbReference type="EMBL" id="STGY01000010">
    <property type="protein sequence ID" value="THV42865.1"/>
    <property type="molecule type" value="Genomic_DNA"/>
</dbReference>
<feature type="transmembrane region" description="Helical" evidence="1">
    <location>
        <begin position="6"/>
        <end position="27"/>
    </location>
</feature>
<proteinExistence type="predicted"/>
<sequence>MVELSDFAPLCLLLPFVIGGTLIYITFRRKARRAAKARAWAERHGFAYREFDGGLLELVSFDPFDKNRGRRVQNVLRGEHRGEPVLIFEYEEGQGNEKRKYRRWQVVAVPLPKPVPMLDVAEETKATRALVKDIEFENQAFNDRFRIRSTDRRFAFDVVHARTMEWMLTDPRVRELGWRFAESWLMTFREGEADHDERLARVDVLRKIRAQVPPHVWSDS</sequence>
<protein>
    <recommendedName>
        <fullName evidence="4">DUF3137 domain-containing protein</fullName>
    </recommendedName>
</protein>
<reference evidence="3" key="1">
    <citation type="submission" date="2019-04" db="EMBL/GenBank/DDBJ databases">
        <title>Nocardioides xinjiangensis sp. nov.</title>
        <authorList>
            <person name="Liu S."/>
        </authorList>
    </citation>
    <scope>NUCLEOTIDE SEQUENCE [LARGE SCALE GENOMIC DNA]</scope>
    <source>
        <strain evidence="3">18</strain>
    </source>
</reference>
<dbReference type="AlphaFoldDB" id="A0A4S8QIN7"/>
<dbReference type="OrthoDB" id="190895at2"/>
<keyword evidence="1" id="KW-0472">Membrane</keyword>
<dbReference type="Proteomes" id="UP000308760">
    <property type="component" value="Unassembled WGS sequence"/>
</dbReference>
<keyword evidence="3" id="KW-1185">Reference proteome</keyword>
<organism evidence="2 3">
    <name type="scientific">Glycomyces buryatensis</name>
    <dbReference type="NCBI Taxonomy" id="2570927"/>
    <lineage>
        <taxon>Bacteria</taxon>
        <taxon>Bacillati</taxon>
        <taxon>Actinomycetota</taxon>
        <taxon>Actinomycetes</taxon>
        <taxon>Glycomycetales</taxon>
        <taxon>Glycomycetaceae</taxon>
        <taxon>Glycomyces</taxon>
    </lineage>
</organism>
<evidence type="ECO:0008006" key="4">
    <source>
        <dbReference type="Google" id="ProtNLM"/>
    </source>
</evidence>
<evidence type="ECO:0000313" key="3">
    <source>
        <dbReference type="Proteomes" id="UP000308760"/>
    </source>
</evidence>
<keyword evidence="1" id="KW-1133">Transmembrane helix</keyword>
<accession>A0A4S8QIN7</accession>
<evidence type="ECO:0000256" key="1">
    <source>
        <dbReference type="SAM" id="Phobius"/>
    </source>
</evidence>
<evidence type="ECO:0000313" key="2">
    <source>
        <dbReference type="EMBL" id="THV42865.1"/>
    </source>
</evidence>
<comment type="caution">
    <text evidence="2">The sequence shown here is derived from an EMBL/GenBank/DDBJ whole genome shotgun (WGS) entry which is preliminary data.</text>
</comment>
<gene>
    <name evidence="2" type="ORF">FAB82_03685</name>
</gene>
<reference evidence="2 3" key="2">
    <citation type="submission" date="2019-05" db="EMBL/GenBank/DDBJ databases">
        <title>Glycomyces buryatensis sp. nov.</title>
        <authorList>
            <person name="Nikitina E."/>
        </authorList>
    </citation>
    <scope>NUCLEOTIDE SEQUENCE [LARGE SCALE GENOMIC DNA]</scope>
    <source>
        <strain evidence="2 3">18</strain>
    </source>
</reference>